<evidence type="ECO:0000313" key="2">
    <source>
        <dbReference type="EMBL" id="ACO62712.1"/>
    </source>
</evidence>
<dbReference type="SUPFAM" id="SSF48452">
    <property type="entry name" value="TPR-like"/>
    <property type="match status" value="1"/>
</dbReference>
<proteinExistence type="predicted"/>
<dbReference type="AlphaFoldDB" id="C1E4F3"/>
<dbReference type="RefSeq" id="XP_002501454.1">
    <property type="nucleotide sequence ID" value="XM_002501408.1"/>
</dbReference>
<dbReference type="Gene3D" id="3.10.50.40">
    <property type="match status" value="1"/>
</dbReference>
<dbReference type="Gene3D" id="1.25.40.10">
    <property type="entry name" value="Tetratricopeptide repeat domain"/>
    <property type="match status" value="1"/>
</dbReference>
<dbReference type="OrthoDB" id="1902587at2759"/>
<keyword evidence="3" id="KW-1185">Reference proteome</keyword>
<dbReference type="EMBL" id="CP001325">
    <property type="protein sequence ID" value="ACO62712.1"/>
    <property type="molecule type" value="Genomic_DNA"/>
</dbReference>
<accession>C1E4F3</accession>
<sequence length="524" mass="56527">MPIGERCLVRVQPTYAYLHPSCARPPPLGVDVEDDIWLDVESVRASSCATRIRIDATRTRTDGARGQTGDKDGYPQEPPPVVHKTVTREGEGWESPRPPFEVVLELVGRVCAPAGPNEEGPNASSVFAPRTRVRCVSGDGTLPAPLSAAVDTMRVGERSTVWCEPGAYLEDFVVCNRRVPAAGVAAGVEFELALESMVHVRDLFGDGVVFKRREKEGAGEFPADCPVHDCACSVHFSVRVCPSGGGFSGGFSDTAGAINYDTAGADPTVVYDTRDALGEPLQFQLGCGTLPEALETSFRLAVPGEVFRVVLNDATHPRHGYVGGDQPGASAVFAALAEFTGDPKESSLALEFVAELVSFDRPVNWHRASLSAMLDEARKLKDEGNELLAGGKLALARSKYEKTVRNLEGLRGLDPAEHEAVYDLRRKTTLNLAAALQRSGEHAAAIARLEKLLDEDPDDAKALWRRSVSFLATHEHAAARSDLSRCAEIDPSTAEEVRAQLRKVERREIEGAARERAVAEKALG</sequence>
<dbReference type="eggNOG" id="KOG0543">
    <property type="taxonomic scope" value="Eukaryota"/>
</dbReference>
<dbReference type="InterPro" id="IPR011990">
    <property type="entry name" value="TPR-like_helical_dom_sf"/>
</dbReference>
<dbReference type="Proteomes" id="UP000002009">
    <property type="component" value="Chromosome 4"/>
</dbReference>
<organism evidence="2 3">
    <name type="scientific">Micromonas commoda (strain RCC299 / NOUM17 / CCMP2709)</name>
    <name type="common">Picoplanktonic green alga</name>
    <dbReference type="NCBI Taxonomy" id="296587"/>
    <lineage>
        <taxon>Eukaryota</taxon>
        <taxon>Viridiplantae</taxon>
        <taxon>Chlorophyta</taxon>
        <taxon>Mamiellophyceae</taxon>
        <taxon>Mamiellales</taxon>
        <taxon>Mamiellaceae</taxon>
        <taxon>Micromonas</taxon>
    </lineage>
</organism>
<dbReference type="InterPro" id="IPR046357">
    <property type="entry name" value="PPIase_dom_sf"/>
</dbReference>
<dbReference type="InterPro" id="IPR050754">
    <property type="entry name" value="FKBP4/5/8-like"/>
</dbReference>
<dbReference type="InParanoid" id="C1E4F3"/>
<gene>
    <name evidence="2" type="ORF">MICPUN_52862</name>
</gene>
<feature type="compositionally biased region" description="Basic and acidic residues" evidence="1">
    <location>
        <begin position="59"/>
        <end position="74"/>
    </location>
</feature>
<dbReference type="GeneID" id="8243134"/>
<dbReference type="PANTHER" id="PTHR46512:SF8">
    <property type="entry name" value="PEPTIDYLPROLYL ISOMERASE"/>
    <property type="match status" value="1"/>
</dbReference>
<evidence type="ECO:0000256" key="1">
    <source>
        <dbReference type="SAM" id="MobiDB-lite"/>
    </source>
</evidence>
<protein>
    <submittedName>
        <fullName evidence="2">Uncharacterized protein</fullName>
    </submittedName>
</protein>
<dbReference type="OMA" id="PLMHIAH"/>
<feature type="region of interest" description="Disordered" evidence="1">
    <location>
        <begin position="59"/>
        <end position="81"/>
    </location>
</feature>
<reference evidence="2 3" key="1">
    <citation type="journal article" date="2009" name="Science">
        <title>Green evolution and dynamic adaptations revealed by genomes of the marine picoeukaryotes Micromonas.</title>
        <authorList>
            <person name="Worden A.Z."/>
            <person name="Lee J.H."/>
            <person name="Mock T."/>
            <person name="Rouze P."/>
            <person name="Simmons M.P."/>
            <person name="Aerts A.L."/>
            <person name="Allen A.E."/>
            <person name="Cuvelier M.L."/>
            <person name="Derelle E."/>
            <person name="Everett M.V."/>
            <person name="Foulon E."/>
            <person name="Grimwood J."/>
            <person name="Gundlach H."/>
            <person name="Henrissat B."/>
            <person name="Napoli C."/>
            <person name="McDonald S.M."/>
            <person name="Parker M.S."/>
            <person name="Rombauts S."/>
            <person name="Salamov A."/>
            <person name="Von Dassow P."/>
            <person name="Badger J.H."/>
            <person name="Coutinho P.M."/>
            <person name="Demir E."/>
            <person name="Dubchak I."/>
            <person name="Gentemann C."/>
            <person name="Eikrem W."/>
            <person name="Gready J.E."/>
            <person name="John U."/>
            <person name="Lanier W."/>
            <person name="Lindquist E.A."/>
            <person name="Lucas S."/>
            <person name="Mayer K.F."/>
            <person name="Moreau H."/>
            <person name="Not F."/>
            <person name="Otillar R."/>
            <person name="Panaud O."/>
            <person name="Pangilinan J."/>
            <person name="Paulsen I."/>
            <person name="Piegu B."/>
            <person name="Poliakov A."/>
            <person name="Robbens S."/>
            <person name="Schmutz J."/>
            <person name="Toulza E."/>
            <person name="Wyss T."/>
            <person name="Zelensky A."/>
            <person name="Zhou K."/>
            <person name="Armbrust E.V."/>
            <person name="Bhattacharya D."/>
            <person name="Goodenough U.W."/>
            <person name="Van de Peer Y."/>
            <person name="Grigoriev I.V."/>
        </authorList>
    </citation>
    <scope>NUCLEOTIDE SEQUENCE [LARGE SCALE GENOMIC DNA]</scope>
    <source>
        <strain evidence="3">RCC299 / NOUM17</strain>
    </source>
</reference>
<evidence type="ECO:0000313" key="3">
    <source>
        <dbReference type="Proteomes" id="UP000002009"/>
    </source>
</evidence>
<dbReference type="FunCoup" id="C1E4F3">
    <property type="interactions" value="681"/>
</dbReference>
<dbReference type="KEGG" id="mis:MICPUN_52862"/>
<dbReference type="STRING" id="296587.C1E4F3"/>
<dbReference type="GO" id="GO:0003755">
    <property type="term" value="F:peptidyl-prolyl cis-trans isomerase activity"/>
    <property type="evidence" value="ECO:0007669"/>
    <property type="project" value="InterPro"/>
</dbReference>
<dbReference type="PANTHER" id="PTHR46512">
    <property type="entry name" value="PEPTIDYLPROLYL ISOMERASE"/>
    <property type="match status" value="1"/>
</dbReference>
<name>C1E4F3_MICCC</name>